<organism evidence="1 3">
    <name type="scientific">Eisenbergiella massiliensis</name>
    <dbReference type="NCBI Taxonomy" id="1720294"/>
    <lineage>
        <taxon>Bacteria</taxon>
        <taxon>Bacillati</taxon>
        <taxon>Bacillota</taxon>
        <taxon>Clostridia</taxon>
        <taxon>Lachnospirales</taxon>
        <taxon>Lachnospiraceae</taxon>
        <taxon>Eisenbergiella</taxon>
    </lineage>
</organism>
<dbReference type="EMBL" id="QVLV01000010">
    <property type="protein sequence ID" value="RGE58895.1"/>
    <property type="molecule type" value="Genomic_DNA"/>
</dbReference>
<evidence type="ECO:0000313" key="3">
    <source>
        <dbReference type="Proteomes" id="UP000260812"/>
    </source>
</evidence>
<evidence type="ECO:0000313" key="2">
    <source>
        <dbReference type="EMBL" id="RGE69394.1"/>
    </source>
</evidence>
<dbReference type="EMBL" id="QVLU01000016">
    <property type="protein sequence ID" value="RGE69394.1"/>
    <property type="molecule type" value="Genomic_DNA"/>
</dbReference>
<dbReference type="Proteomes" id="UP000261166">
    <property type="component" value="Unassembled WGS sequence"/>
</dbReference>
<sequence>MEFSEEVPFIEKFIWTKSNYKLMLGKWKIGIILEAGYQLLKSVENKESCVKLTDQIYFQNMLFPYPYSQPLTNEELECFCRGLKLISNQIENLLQKDSSLKIALRVIQFEDCNIQNEAFTASAIQWASETFKFPMPQISVYFNDSKGQNGIYLFDFSLI</sequence>
<accession>A0A3E3I2K7</accession>
<evidence type="ECO:0000313" key="4">
    <source>
        <dbReference type="Proteomes" id="UP000261166"/>
    </source>
</evidence>
<name>A0A3E3I2K7_9FIRM</name>
<evidence type="ECO:0000313" key="1">
    <source>
        <dbReference type="EMBL" id="RGE58895.1"/>
    </source>
</evidence>
<gene>
    <name evidence="2" type="ORF">DWY69_17240</name>
    <name evidence="1" type="ORF">DXC51_15965</name>
</gene>
<proteinExistence type="predicted"/>
<dbReference type="AlphaFoldDB" id="A0A3E3I2K7"/>
<comment type="caution">
    <text evidence="1">The sequence shown here is derived from an EMBL/GenBank/DDBJ whole genome shotgun (WGS) entry which is preliminary data.</text>
</comment>
<keyword evidence="3" id="KW-1185">Reference proteome</keyword>
<dbReference type="Proteomes" id="UP000260812">
    <property type="component" value="Unassembled WGS sequence"/>
</dbReference>
<protein>
    <submittedName>
        <fullName evidence="1">Uncharacterized protein</fullName>
    </submittedName>
</protein>
<reference evidence="1 4" key="1">
    <citation type="submission" date="2018-08" db="EMBL/GenBank/DDBJ databases">
        <title>A genome reference for cultivated species of the human gut microbiota.</title>
        <authorList>
            <person name="Zou Y."/>
            <person name="Xue W."/>
            <person name="Luo G."/>
        </authorList>
    </citation>
    <scope>NUCLEOTIDE SEQUENCE [LARGE SCALE GENOMIC DNA]</scope>
    <source>
        <strain evidence="2 4">AF26-4BH</strain>
        <strain evidence="1">TF05-5AC</strain>
    </source>
</reference>